<dbReference type="AlphaFoldDB" id="A0A2B7AU61"/>
<evidence type="ECO:0000313" key="2">
    <source>
        <dbReference type="EMBL" id="PGG76466.1"/>
    </source>
</evidence>
<reference evidence="2 3" key="1">
    <citation type="submission" date="2017-09" db="EMBL/GenBank/DDBJ databases">
        <title>Large-scale bioinformatics analysis of Bacillus genomes uncovers conserved roles of natural products in bacterial physiology.</title>
        <authorList>
            <consortium name="Agbiome Team Llc"/>
            <person name="Bleich R.M."/>
            <person name="Grubbs K.J."/>
            <person name="Santa Maria K.C."/>
            <person name="Allen S.E."/>
            <person name="Farag S."/>
            <person name="Shank E.A."/>
            <person name="Bowers A."/>
        </authorList>
    </citation>
    <scope>NUCLEOTIDE SEQUENCE [LARGE SCALE GENOMIC DNA]</scope>
    <source>
        <strain evidence="2 3">AFS094862</strain>
    </source>
</reference>
<dbReference type="RefSeq" id="WP_098059135.1">
    <property type="nucleotide sequence ID" value="NZ_JADDKN010000051.1"/>
</dbReference>
<sequence>MFKKLVVGALATGIALTGGIGAASASTENTASVLSTQCKNTQAQETQKGSGIYYKYECKSQNVFANSYTDKQGITWYLKGIQVVGGKYEAYYEGRKY</sequence>
<feature type="domain" description="LCI fold" evidence="1">
    <location>
        <begin position="63"/>
        <end position="95"/>
    </location>
</feature>
<dbReference type="InterPro" id="IPR020976">
    <property type="entry name" value="Antimicrobial_lci"/>
</dbReference>
<comment type="caution">
    <text evidence="2">The sequence shown here is derived from an EMBL/GenBank/DDBJ whole genome shotgun (WGS) entry which is preliminary data.</text>
</comment>
<protein>
    <recommendedName>
        <fullName evidence="1">LCI fold domain-containing protein</fullName>
    </recommendedName>
</protein>
<evidence type="ECO:0000259" key="1">
    <source>
        <dbReference type="Pfam" id="PF12197"/>
    </source>
</evidence>
<name>A0A2B7AU61_9BACI</name>
<dbReference type="Proteomes" id="UP000225320">
    <property type="component" value="Unassembled WGS sequence"/>
</dbReference>
<gene>
    <name evidence="2" type="ORF">CON73_32710</name>
</gene>
<evidence type="ECO:0000313" key="3">
    <source>
        <dbReference type="Proteomes" id="UP000225320"/>
    </source>
</evidence>
<proteinExistence type="predicted"/>
<dbReference type="Pfam" id="PF12197">
    <property type="entry name" value="lci"/>
    <property type="match status" value="1"/>
</dbReference>
<organism evidence="2 3">
    <name type="scientific">Bacillus toyonensis</name>
    <dbReference type="NCBI Taxonomy" id="155322"/>
    <lineage>
        <taxon>Bacteria</taxon>
        <taxon>Bacillati</taxon>
        <taxon>Bacillota</taxon>
        <taxon>Bacilli</taxon>
        <taxon>Bacillales</taxon>
        <taxon>Bacillaceae</taxon>
        <taxon>Bacillus</taxon>
        <taxon>Bacillus cereus group</taxon>
    </lineage>
</organism>
<dbReference type="EMBL" id="NVOI01000250">
    <property type="protein sequence ID" value="PGG76466.1"/>
    <property type="molecule type" value="Genomic_DNA"/>
</dbReference>
<accession>A0A2B7AU61</accession>